<reference evidence="2" key="2">
    <citation type="submission" date="2023-07" db="EMBL/GenBank/DDBJ databases">
        <authorList>
            <person name="Yang W."/>
            <person name="Chen J."/>
            <person name="Ji P."/>
            <person name="Hu F."/>
        </authorList>
    </citation>
    <scope>NUCLEOTIDE SEQUENCE</scope>
    <source>
        <strain evidence="2">CRE-138-0111</strain>
    </source>
</reference>
<evidence type="ECO:0000313" key="3">
    <source>
        <dbReference type="Proteomes" id="UP001156701"/>
    </source>
</evidence>
<evidence type="ECO:0000313" key="4">
    <source>
        <dbReference type="Proteomes" id="UP001176478"/>
    </source>
</evidence>
<keyword evidence="4" id="KW-1185">Reference proteome</keyword>
<evidence type="ECO:0000313" key="2">
    <source>
        <dbReference type="EMBL" id="MDO7856848.1"/>
    </source>
</evidence>
<evidence type="ECO:0000313" key="1">
    <source>
        <dbReference type="EMBL" id="MDG4697544.1"/>
    </source>
</evidence>
<sequence>MESQGMLEINGWKFFFHSCFLEQLVALVSTVQTLKKSAPIGYKKKAPTKLLAAINKVITERIAVNPLDPIFYQGNTLGTKHKHWFRAKFLQQFRLFFRCSEKDKIIIISWVNDFSTLRSYSSKNDAYQVFASMLSPPDDWETLSQEAKMATKAVDPNSAIGFLLKNNN</sequence>
<comment type="caution">
    <text evidence="1">The sequence shown here is derived from an EMBL/GenBank/DDBJ whole genome shotgun (WGS) entry which is preliminary data.</text>
</comment>
<protein>
    <submittedName>
        <fullName evidence="1">Type II toxin-antitoxin system YhaV family toxin</fullName>
    </submittedName>
</protein>
<reference evidence="2" key="3">
    <citation type="journal article" date="2024" name="Int. J. Antimicrob. Agents">
        <title>Identification of a novel Providencia species showing multi-drug-resistant in three patients with hospital-acquired infection.</title>
        <authorList>
            <person name="Yang W."/>
            <person name="Chen J."/>
            <person name="Yang F."/>
            <person name="Ji P."/>
            <person name="Shen S."/>
            <person name="Yin D."/>
            <person name="Hu F."/>
        </authorList>
    </citation>
    <scope>NUCLEOTIDE SEQUENCE</scope>
    <source>
        <strain evidence="2">CRE-138-0111</strain>
    </source>
</reference>
<dbReference type="InterPro" id="IPR021679">
    <property type="entry name" value="Toxin_endonuclease_YhaV"/>
</dbReference>
<dbReference type="Pfam" id="PF11663">
    <property type="entry name" value="Toxin_YhaV"/>
    <property type="match status" value="1"/>
</dbReference>
<dbReference type="EMBL" id="JARRYG010000016">
    <property type="protein sequence ID" value="MDG4697544.1"/>
    <property type="molecule type" value="Genomic_DNA"/>
</dbReference>
<accession>A0AA42FMU6</accession>
<dbReference type="Proteomes" id="UP001176478">
    <property type="component" value="Unassembled WGS sequence"/>
</dbReference>
<reference evidence="1" key="1">
    <citation type="submission" date="2023-03" db="EMBL/GenBank/DDBJ databases">
        <title>a new species belonging to Providencia genus.</title>
        <authorList>
            <person name="Yang W."/>
            <person name="Hu F."/>
            <person name="Shen S."/>
            <person name="Ding L."/>
            <person name="Yin D."/>
        </authorList>
    </citation>
    <scope>NUCLEOTIDE SEQUENCE</scope>
    <source>
        <strain evidence="1">CRE-3FA-0001</strain>
    </source>
</reference>
<gene>
    <name evidence="1" type="ORF">P7V44_14990</name>
    <name evidence="2" type="ORF">Q5E86_10890</name>
</gene>
<dbReference type="GO" id="GO:0004540">
    <property type="term" value="F:RNA nuclease activity"/>
    <property type="evidence" value="ECO:0007669"/>
    <property type="project" value="InterPro"/>
</dbReference>
<name>A0AA42FMU6_9GAMM</name>
<dbReference type="AlphaFoldDB" id="A0AA42FMU6"/>
<dbReference type="EMBL" id="JAUQTG010000005">
    <property type="protein sequence ID" value="MDO7856848.1"/>
    <property type="molecule type" value="Genomic_DNA"/>
</dbReference>
<dbReference type="GO" id="GO:0110001">
    <property type="term" value="C:toxin-antitoxin complex"/>
    <property type="evidence" value="ECO:0007669"/>
    <property type="project" value="InterPro"/>
</dbReference>
<organism evidence="1 3">
    <name type="scientific">Providencia huashanensis</name>
    <dbReference type="NCBI Taxonomy" id="3037798"/>
    <lineage>
        <taxon>Bacteria</taxon>
        <taxon>Pseudomonadati</taxon>
        <taxon>Pseudomonadota</taxon>
        <taxon>Gammaproteobacteria</taxon>
        <taxon>Enterobacterales</taxon>
        <taxon>Morganellaceae</taxon>
        <taxon>Providencia</taxon>
    </lineage>
</organism>
<dbReference type="Proteomes" id="UP001156701">
    <property type="component" value="Unassembled WGS sequence"/>
</dbReference>
<proteinExistence type="predicted"/>